<proteinExistence type="predicted"/>
<sequence>MNRRTTDVRLFCVSLSVRASVVSDRPPHGDAHNRARCLGASWGTPTLNSFSPLMQAGFALLLGIVCSVCGPVHHAYAADPVPTIDATTLHHKVLCGYQGWFRCPDDPSGRGWVHWSRDRKQITPQSLTIEMWPDMREYTSGEKYPAPGFTYPDGRPAELFSSANPLTVDRHFDWMRQYEIDGALVQRFVSGTGHPDSTRVLRHAAAAAQETGRVFAVEYDMSGVPEDQLLTRITTDWKALVDEMKITENPQYLHHEGLPVLGVWGFFPERFSSETAHALIDFFKAEGPYQVTLIGGCNWPWRNESDPQWARALRRFDVLSPWNVGHVHREAGKLYADTGRWAGDREEAQRHGMGYMPVVFPGFSWDNLKHQPAGTTDIPRLGGEFYWRQFETAGELQIEMVKVAMFDEVDEATAIFKVSDTPPTQAHFLGLEGLPSDTYLRLTGKGSRLIRGE</sequence>
<dbReference type="Gene3D" id="3.20.20.80">
    <property type="entry name" value="Glycosidases"/>
    <property type="match status" value="1"/>
</dbReference>
<dbReference type="AlphaFoldDB" id="A0A5C6C372"/>
<comment type="caution">
    <text evidence="1">The sequence shown here is derived from an EMBL/GenBank/DDBJ whole genome shotgun (WGS) entry which is preliminary data.</text>
</comment>
<reference evidence="1 2" key="1">
    <citation type="journal article" date="2020" name="Antonie Van Leeuwenhoek">
        <title>Rhodopirellula heiligendammensis sp. nov., Rhodopirellula pilleata sp. nov., and Rhodopirellula solitaria sp. nov. isolated from natural or artificial marine surfaces in Northern Germany and California, USA, and emended description of the genus Rhodopirellula.</title>
        <authorList>
            <person name="Kallscheuer N."/>
            <person name="Wiegand S."/>
            <person name="Jogler M."/>
            <person name="Boedeker C."/>
            <person name="Peeters S.H."/>
            <person name="Rast P."/>
            <person name="Heuer A."/>
            <person name="Jetten M.S.M."/>
            <person name="Rohde M."/>
            <person name="Jogler C."/>
        </authorList>
    </citation>
    <scope>NUCLEOTIDE SEQUENCE [LARGE SCALE GENOMIC DNA]</scope>
    <source>
        <strain evidence="1 2">Poly21</strain>
    </source>
</reference>
<organism evidence="1 2">
    <name type="scientific">Allorhodopirellula heiligendammensis</name>
    <dbReference type="NCBI Taxonomy" id="2714739"/>
    <lineage>
        <taxon>Bacteria</taxon>
        <taxon>Pseudomonadati</taxon>
        <taxon>Planctomycetota</taxon>
        <taxon>Planctomycetia</taxon>
        <taxon>Pirellulales</taxon>
        <taxon>Pirellulaceae</taxon>
        <taxon>Allorhodopirellula</taxon>
    </lineage>
</organism>
<evidence type="ECO:0000313" key="2">
    <source>
        <dbReference type="Proteomes" id="UP000319908"/>
    </source>
</evidence>
<name>A0A5C6C372_9BACT</name>
<dbReference type="EMBL" id="SJPU01000001">
    <property type="protein sequence ID" value="TWU17966.1"/>
    <property type="molecule type" value="Genomic_DNA"/>
</dbReference>
<dbReference type="OrthoDB" id="6387072at2"/>
<evidence type="ECO:0008006" key="3">
    <source>
        <dbReference type="Google" id="ProtNLM"/>
    </source>
</evidence>
<accession>A0A5C6C372</accession>
<dbReference type="Proteomes" id="UP000319908">
    <property type="component" value="Unassembled WGS sequence"/>
</dbReference>
<evidence type="ECO:0000313" key="1">
    <source>
        <dbReference type="EMBL" id="TWU17966.1"/>
    </source>
</evidence>
<gene>
    <name evidence="1" type="ORF">Poly21_01180</name>
</gene>
<protein>
    <recommendedName>
        <fullName evidence="3">Xylosidase/arabinosidase</fullName>
    </recommendedName>
</protein>
<dbReference type="RefSeq" id="WP_146404944.1">
    <property type="nucleotide sequence ID" value="NZ_SJPU01000001.1"/>
</dbReference>
<dbReference type="CDD" id="cd11576">
    <property type="entry name" value="GH99_GH71_like_2"/>
    <property type="match status" value="1"/>
</dbReference>
<keyword evidence="2" id="KW-1185">Reference proteome</keyword>